<keyword evidence="2" id="KW-0812">Transmembrane</keyword>
<dbReference type="OrthoDB" id="343560at2"/>
<name>A0A558AEJ7_9PSEU</name>
<evidence type="ECO:0000313" key="4">
    <source>
        <dbReference type="Proteomes" id="UP000318578"/>
    </source>
</evidence>
<protein>
    <submittedName>
        <fullName evidence="3">Uncharacterized protein</fullName>
    </submittedName>
</protein>
<sequence>MIDLLPRARRWGRWMSTVFAVDITLIVVQTVVRGRRMHFNLAGETERTLRNLMATGAYVAFLAPAVVAAVLSFQRLRDKVPGERGPRRAGARTRRDGRRDADVHAAAGAARRPPFPDHGCAHGRRPGRWSRPAAARLEHPGVRAGAVGYLALILVLTWQALRGQSVVHPDGWSLLAFAGIAVFILGGVTVAVRRVAQQPSPVPA</sequence>
<accession>A0A558AEJ7</accession>
<feature type="transmembrane region" description="Helical" evidence="2">
    <location>
        <begin position="12"/>
        <end position="32"/>
    </location>
</feature>
<evidence type="ECO:0000313" key="3">
    <source>
        <dbReference type="EMBL" id="TVT22643.1"/>
    </source>
</evidence>
<feature type="compositionally biased region" description="Basic and acidic residues" evidence="1">
    <location>
        <begin position="93"/>
        <end position="103"/>
    </location>
</feature>
<evidence type="ECO:0000256" key="1">
    <source>
        <dbReference type="SAM" id="MobiDB-lite"/>
    </source>
</evidence>
<feature type="region of interest" description="Disordered" evidence="1">
    <location>
        <begin position="80"/>
        <end position="128"/>
    </location>
</feature>
<gene>
    <name evidence="3" type="ORF">FNH06_12435</name>
</gene>
<feature type="transmembrane region" description="Helical" evidence="2">
    <location>
        <begin position="141"/>
        <end position="160"/>
    </location>
</feature>
<dbReference type="RefSeq" id="WP_144637767.1">
    <property type="nucleotide sequence ID" value="NZ_BNAX01000012.1"/>
</dbReference>
<keyword evidence="4" id="KW-1185">Reference proteome</keyword>
<feature type="transmembrane region" description="Helical" evidence="2">
    <location>
        <begin position="52"/>
        <end position="73"/>
    </location>
</feature>
<comment type="caution">
    <text evidence="3">The sequence shown here is derived from an EMBL/GenBank/DDBJ whole genome shotgun (WGS) entry which is preliminary data.</text>
</comment>
<proteinExistence type="predicted"/>
<keyword evidence="2" id="KW-0472">Membrane</keyword>
<keyword evidence="2" id="KW-1133">Transmembrane helix</keyword>
<feature type="transmembrane region" description="Helical" evidence="2">
    <location>
        <begin position="172"/>
        <end position="192"/>
    </location>
</feature>
<dbReference type="AlphaFoldDB" id="A0A558AEJ7"/>
<evidence type="ECO:0000256" key="2">
    <source>
        <dbReference type="SAM" id="Phobius"/>
    </source>
</evidence>
<reference evidence="3 4" key="1">
    <citation type="submission" date="2019-07" db="EMBL/GenBank/DDBJ databases">
        <title>New species of Amycolatopsis and Streptomyces.</title>
        <authorList>
            <person name="Duangmal K."/>
            <person name="Teo W.F.A."/>
            <person name="Lipun K."/>
        </authorList>
    </citation>
    <scope>NUCLEOTIDE SEQUENCE [LARGE SCALE GENOMIC DNA]</scope>
    <source>
        <strain evidence="3 4">JCM 30562</strain>
    </source>
</reference>
<dbReference type="Proteomes" id="UP000318578">
    <property type="component" value="Unassembled WGS sequence"/>
</dbReference>
<dbReference type="EMBL" id="VJZA01000016">
    <property type="protein sequence ID" value="TVT22643.1"/>
    <property type="molecule type" value="Genomic_DNA"/>
</dbReference>
<organism evidence="3 4">
    <name type="scientific">Amycolatopsis acidiphila</name>
    <dbReference type="NCBI Taxonomy" id="715473"/>
    <lineage>
        <taxon>Bacteria</taxon>
        <taxon>Bacillati</taxon>
        <taxon>Actinomycetota</taxon>
        <taxon>Actinomycetes</taxon>
        <taxon>Pseudonocardiales</taxon>
        <taxon>Pseudonocardiaceae</taxon>
        <taxon>Amycolatopsis</taxon>
    </lineage>
</organism>